<feature type="region of interest" description="Disordered" evidence="1">
    <location>
        <begin position="1"/>
        <end position="54"/>
    </location>
</feature>
<evidence type="ECO:0000313" key="3">
    <source>
        <dbReference type="EMBL" id="KAJ6400207.1"/>
    </source>
</evidence>
<keyword evidence="4" id="KW-1185">Reference proteome</keyword>
<reference evidence="3 4" key="1">
    <citation type="journal article" date="2023" name="Int. J. Mol. Sci.">
        <title>De Novo Assembly and Annotation of 11 Diverse Shrub Willow (Salix) Genomes Reveals Novel Gene Organization in Sex-Linked Regions.</title>
        <authorList>
            <person name="Hyden B."/>
            <person name="Feng K."/>
            <person name="Yates T.B."/>
            <person name="Jawdy S."/>
            <person name="Cereghino C."/>
            <person name="Smart L.B."/>
            <person name="Muchero W."/>
        </authorList>
    </citation>
    <scope>NUCLEOTIDE SEQUENCE [LARGE SCALE GENOMIC DNA]</scope>
    <source>
        <tissue evidence="3">Shoot tip</tissue>
    </source>
</reference>
<evidence type="ECO:0000256" key="2">
    <source>
        <dbReference type="SAM" id="Phobius"/>
    </source>
</evidence>
<dbReference type="AlphaFoldDB" id="A0AAD6NNY4"/>
<comment type="caution">
    <text evidence="3">The sequence shown here is derived from an EMBL/GenBank/DDBJ whole genome shotgun (WGS) entry which is preliminary data.</text>
</comment>
<feature type="transmembrane region" description="Helical" evidence="2">
    <location>
        <begin position="56"/>
        <end position="76"/>
    </location>
</feature>
<dbReference type="Proteomes" id="UP001162972">
    <property type="component" value="Chromosome 14"/>
</dbReference>
<feature type="compositionally biased region" description="Polar residues" evidence="1">
    <location>
        <begin position="1"/>
        <end position="12"/>
    </location>
</feature>
<evidence type="ECO:0000313" key="4">
    <source>
        <dbReference type="Proteomes" id="UP001162972"/>
    </source>
</evidence>
<keyword evidence="2" id="KW-0812">Transmembrane</keyword>
<accession>A0AAD6NNY4</accession>
<evidence type="ECO:0000256" key="1">
    <source>
        <dbReference type="SAM" id="MobiDB-lite"/>
    </source>
</evidence>
<organism evidence="3 4">
    <name type="scientific">Salix udensis</name>
    <dbReference type="NCBI Taxonomy" id="889485"/>
    <lineage>
        <taxon>Eukaryota</taxon>
        <taxon>Viridiplantae</taxon>
        <taxon>Streptophyta</taxon>
        <taxon>Embryophyta</taxon>
        <taxon>Tracheophyta</taxon>
        <taxon>Spermatophyta</taxon>
        <taxon>Magnoliopsida</taxon>
        <taxon>eudicotyledons</taxon>
        <taxon>Gunneridae</taxon>
        <taxon>Pentapetalae</taxon>
        <taxon>rosids</taxon>
        <taxon>fabids</taxon>
        <taxon>Malpighiales</taxon>
        <taxon>Salicaceae</taxon>
        <taxon>Saliceae</taxon>
        <taxon>Salix</taxon>
    </lineage>
</organism>
<name>A0AAD6NNY4_9ROSI</name>
<keyword evidence="2" id="KW-1133">Transmembrane helix</keyword>
<feature type="compositionally biased region" description="Low complexity" evidence="1">
    <location>
        <begin position="32"/>
        <end position="45"/>
    </location>
</feature>
<keyword evidence="2" id="KW-0472">Membrane</keyword>
<proteinExistence type="predicted"/>
<gene>
    <name evidence="3" type="ORF">OIU84_015786</name>
</gene>
<sequence>MLMITTKKNLVSTERTGGDETGTRRLCTQHGSSARISATSSASRRPQLHEGKPRKYGGSLVIPVLIAILSGIVLPAKGERSRVVFPPEKTSRTVVWRRRRP</sequence>
<protein>
    <submittedName>
        <fullName evidence="3">Uncharacterized protein</fullName>
    </submittedName>
</protein>
<dbReference type="EMBL" id="JAPFFJ010000019">
    <property type="protein sequence ID" value="KAJ6400207.1"/>
    <property type="molecule type" value="Genomic_DNA"/>
</dbReference>